<comment type="caution">
    <text evidence="2">The sequence shown here is derived from an EMBL/GenBank/DDBJ whole genome shotgun (WGS) entry which is preliminary data.</text>
</comment>
<dbReference type="EMBL" id="BGZK01001626">
    <property type="protein sequence ID" value="GBP83542.1"/>
    <property type="molecule type" value="Genomic_DNA"/>
</dbReference>
<keyword evidence="3" id="KW-1185">Reference proteome</keyword>
<evidence type="ECO:0000313" key="2">
    <source>
        <dbReference type="EMBL" id="GBP83542.1"/>
    </source>
</evidence>
<proteinExistence type="predicted"/>
<evidence type="ECO:0000313" key="3">
    <source>
        <dbReference type="Proteomes" id="UP000299102"/>
    </source>
</evidence>
<feature type="region of interest" description="Disordered" evidence="1">
    <location>
        <begin position="1"/>
        <end position="26"/>
    </location>
</feature>
<organism evidence="2 3">
    <name type="scientific">Eumeta variegata</name>
    <name type="common">Bagworm moth</name>
    <name type="synonym">Eumeta japonica</name>
    <dbReference type="NCBI Taxonomy" id="151549"/>
    <lineage>
        <taxon>Eukaryota</taxon>
        <taxon>Metazoa</taxon>
        <taxon>Ecdysozoa</taxon>
        <taxon>Arthropoda</taxon>
        <taxon>Hexapoda</taxon>
        <taxon>Insecta</taxon>
        <taxon>Pterygota</taxon>
        <taxon>Neoptera</taxon>
        <taxon>Endopterygota</taxon>
        <taxon>Lepidoptera</taxon>
        <taxon>Glossata</taxon>
        <taxon>Ditrysia</taxon>
        <taxon>Tineoidea</taxon>
        <taxon>Psychidae</taxon>
        <taxon>Oiketicinae</taxon>
        <taxon>Eumeta</taxon>
    </lineage>
</organism>
<accession>A0A4C1Z892</accession>
<evidence type="ECO:0000256" key="1">
    <source>
        <dbReference type="SAM" id="MobiDB-lite"/>
    </source>
</evidence>
<reference evidence="2 3" key="1">
    <citation type="journal article" date="2019" name="Commun. Biol.">
        <title>The bagworm genome reveals a unique fibroin gene that provides high tensile strength.</title>
        <authorList>
            <person name="Kono N."/>
            <person name="Nakamura H."/>
            <person name="Ohtoshi R."/>
            <person name="Tomita M."/>
            <person name="Numata K."/>
            <person name="Arakawa K."/>
        </authorList>
    </citation>
    <scope>NUCLEOTIDE SEQUENCE [LARGE SCALE GENOMIC DNA]</scope>
</reference>
<dbReference type="AlphaFoldDB" id="A0A4C1Z892"/>
<sequence length="118" mass="12917">MSSQLSWPMSSSGLAPPGGTHSGGDGWRSRPPWCAAARVVAAVLGWSSVWWPRLHFAQPFARQYARGCVFYALETEFSRFTKSHFSSLFSALKASRAASLCSDAHFDTLPSLRFACSL</sequence>
<name>A0A4C1Z892_EUMVA</name>
<gene>
    <name evidence="2" type="ORF">EVAR_65630_1</name>
</gene>
<dbReference type="Proteomes" id="UP000299102">
    <property type="component" value="Unassembled WGS sequence"/>
</dbReference>
<protein>
    <submittedName>
        <fullName evidence="2">Uncharacterized protein</fullName>
    </submittedName>
</protein>
<feature type="compositionally biased region" description="Low complexity" evidence="1">
    <location>
        <begin position="1"/>
        <end position="12"/>
    </location>
</feature>